<keyword evidence="2" id="KW-1185">Reference proteome</keyword>
<evidence type="ECO:0000313" key="1">
    <source>
        <dbReference type="EMBL" id="KAG0409964.1"/>
    </source>
</evidence>
<organism evidence="1 2">
    <name type="scientific">Ixodes persulcatus</name>
    <name type="common">Taiga tick</name>
    <dbReference type="NCBI Taxonomy" id="34615"/>
    <lineage>
        <taxon>Eukaryota</taxon>
        <taxon>Metazoa</taxon>
        <taxon>Ecdysozoa</taxon>
        <taxon>Arthropoda</taxon>
        <taxon>Chelicerata</taxon>
        <taxon>Arachnida</taxon>
        <taxon>Acari</taxon>
        <taxon>Parasitiformes</taxon>
        <taxon>Ixodida</taxon>
        <taxon>Ixodoidea</taxon>
        <taxon>Ixodidae</taxon>
        <taxon>Ixodinae</taxon>
        <taxon>Ixodes</taxon>
    </lineage>
</organism>
<dbReference type="EMBL" id="JABSTQ010011571">
    <property type="protein sequence ID" value="KAG0409964.1"/>
    <property type="molecule type" value="Genomic_DNA"/>
</dbReference>
<name>A0AC60NSD6_IXOPE</name>
<evidence type="ECO:0000313" key="2">
    <source>
        <dbReference type="Proteomes" id="UP000805193"/>
    </source>
</evidence>
<dbReference type="Proteomes" id="UP000805193">
    <property type="component" value="Unassembled WGS sequence"/>
</dbReference>
<protein>
    <submittedName>
        <fullName evidence="1">Uncharacterized protein</fullName>
    </submittedName>
</protein>
<gene>
    <name evidence="1" type="ORF">HPB47_012923</name>
</gene>
<comment type="caution">
    <text evidence="1">The sequence shown here is derived from an EMBL/GenBank/DDBJ whole genome shotgun (WGS) entry which is preliminary data.</text>
</comment>
<proteinExistence type="predicted"/>
<accession>A0AC60NSD6</accession>
<reference evidence="1 2" key="1">
    <citation type="journal article" date="2020" name="Cell">
        <title>Large-Scale Comparative Analyses of Tick Genomes Elucidate Their Genetic Diversity and Vector Capacities.</title>
        <authorList>
            <consortium name="Tick Genome and Microbiome Consortium (TIGMIC)"/>
            <person name="Jia N."/>
            <person name="Wang J."/>
            <person name="Shi W."/>
            <person name="Du L."/>
            <person name="Sun Y."/>
            <person name="Zhan W."/>
            <person name="Jiang J.F."/>
            <person name="Wang Q."/>
            <person name="Zhang B."/>
            <person name="Ji P."/>
            <person name="Bell-Sakyi L."/>
            <person name="Cui X.M."/>
            <person name="Yuan T.T."/>
            <person name="Jiang B.G."/>
            <person name="Yang W.F."/>
            <person name="Lam T.T."/>
            <person name="Chang Q.C."/>
            <person name="Ding S.J."/>
            <person name="Wang X.J."/>
            <person name="Zhu J.G."/>
            <person name="Ruan X.D."/>
            <person name="Zhao L."/>
            <person name="Wei J.T."/>
            <person name="Ye R.Z."/>
            <person name="Que T.C."/>
            <person name="Du C.H."/>
            <person name="Zhou Y.H."/>
            <person name="Cheng J.X."/>
            <person name="Dai P.F."/>
            <person name="Guo W.B."/>
            <person name="Han X.H."/>
            <person name="Huang E.J."/>
            <person name="Li L.F."/>
            <person name="Wei W."/>
            <person name="Gao Y.C."/>
            <person name="Liu J.Z."/>
            <person name="Shao H.Z."/>
            <person name="Wang X."/>
            <person name="Wang C.C."/>
            <person name="Yang T.C."/>
            <person name="Huo Q.B."/>
            <person name="Li W."/>
            <person name="Chen H.Y."/>
            <person name="Chen S.E."/>
            <person name="Zhou L.G."/>
            <person name="Ni X.B."/>
            <person name="Tian J.H."/>
            <person name="Sheng Y."/>
            <person name="Liu T."/>
            <person name="Pan Y.S."/>
            <person name="Xia L.Y."/>
            <person name="Li J."/>
            <person name="Zhao F."/>
            <person name="Cao W.C."/>
        </authorList>
    </citation>
    <scope>NUCLEOTIDE SEQUENCE [LARGE SCALE GENOMIC DNA]</scope>
    <source>
        <strain evidence="1">Iper-2018</strain>
    </source>
</reference>
<sequence length="121" mass="12975">MGTREVREHTCKRGTRNTVESKKVVLRFPPHVLAAVKNKNVLSLVVGSASNLAIGRGGVTATDTANPLYVGGVPDPGQTRAVESLDQFVGCVRYLQINSKLQNLADSRVHGDVHLNSCPTI</sequence>